<keyword evidence="3 7" id="KW-0560">Oxidoreductase</keyword>
<dbReference type="InterPro" id="IPR002888">
    <property type="entry name" value="2Fe-2S-bd"/>
</dbReference>
<dbReference type="STRING" id="39482.ERS852491_01584"/>
<dbReference type="AlphaFoldDB" id="A0A174DC64"/>
<dbReference type="InterPro" id="IPR036884">
    <property type="entry name" value="2Fe-2S-bd_dom_sf"/>
</dbReference>
<dbReference type="Proteomes" id="UP000095544">
    <property type="component" value="Unassembled WGS sequence"/>
</dbReference>
<feature type="domain" description="2Fe-2S ferredoxin-type" evidence="6">
    <location>
        <begin position="7"/>
        <end position="83"/>
    </location>
</feature>
<name>A0A174DC64_9FIRM</name>
<dbReference type="GO" id="GO:0051537">
    <property type="term" value="F:2 iron, 2 sulfur cluster binding"/>
    <property type="evidence" value="ECO:0007669"/>
    <property type="project" value="UniProtKB-KW"/>
</dbReference>
<dbReference type="Pfam" id="PF01799">
    <property type="entry name" value="Fer2_2"/>
    <property type="match status" value="1"/>
</dbReference>
<dbReference type="SUPFAM" id="SSF47741">
    <property type="entry name" value="CO dehydrogenase ISP C-domain like"/>
    <property type="match status" value="1"/>
</dbReference>
<dbReference type="Pfam" id="PF00111">
    <property type="entry name" value="Fer2"/>
    <property type="match status" value="1"/>
</dbReference>
<evidence type="ECO:0000256" key="4">
    <source>
        <dbReference type="ARBA" id="ARBA00023004"/>
    </source>
</evidence>
<evidence type="ECO:0000256" key="2">
    <source>
        <dbReference type="ARBA" id="ARBA00022723"/>
    </source>
</evidence>
<dbReference type="InterPro" id="IPR006058">
    <property type="entry name" value="2Fe2S_fd_BS"/>
</dbReference>
<sequence length="175" mass="19299">MSEKQYKLIKCTINGEKRETMVDVRASLTDMLRNDYRLTSVKKGCEVGECGACNVIIDGECYNSCIYLAVWADGKEIRTLEGLMGPEGELSDIQQAFIDEAAVQCGFCTPGIIMSAVEILESQKQYTREELRKLLSGHLCRCTGYENILNAVEKTMRERGGGGRLSETGSVLPPG</sequence>
<dbReference type="OrthoDB" id="9796880at2"/>
<dbReference type="InterPro" id="IPR051452">
    <property type="entry name" value="Diverse_Oxidoreductases"/>
</dbReference>
<dbReference type="InterPro" id="IPR050033">
    <property type="entry name" value="XdhC_XDHase"/>
</dbReference>
<dbReference type="EC" id="1.2.99.2" evidence="7"/>
<accession>A0A174DC64</accession>
<dbReference type="Gene3D" id="1.10.150.120">
    <property type="entry name" value="[2Fe-2S]-binding domain"/>
    <property type="match status" value="1"/>
</dbReference>
<dbReference type="NCBIfam" id="NF043084">
    <property type="entry name" value="XdhC_XDHase"/>
    <property type="match status" value="1"/>
</dbReference>
<dbReference type="Gene3D" id="3.10.20.30">
    <property type="match status" value="1"/>
</dbReference>
<keyword evidence="2" id="KW-0479">Metal-binding</keyword>
<reference evidence="7 8" key="1">
    <citation type="submission" date="2015-09" db="EMBL/GenBank/DDBJ databases">
        <authorList>
            <consortium name="Pathogen Informatics"/>
        </authorList>
    </citation>
    <scope>NUCLEOTIDE SEQUENCE [LARGE SCALE GENOMIC DNA]</scope>
    <source>
        <strain evidence="7 8">2789STDY5834876</strain>
    </source>
</reference>
<dbReference type="InterPro" id="IPR001041">
    <property type="entry name" value="2Fe-2S_ferredoxin-type"/>
</dbReference>
<dbReference type="PANTHER" id="PTHR44379:SF8">
    <property type="entry name" value="XANTHINE DEHYDROGENASE IRON-SULFUR-BINDING SUBUNIT XDHC-RELATED"/>
    <property type="match status" value="1"/>
</dbReference>
<dbReference type="PROSITE" id="PS00197">
    <property type="entry name" value="2FE2S_FER_1"/>
    <property type="match status" value="1"/>
</dbReference>
<dbReference type="SUPFAM" id="SSF54292">
    <property type="entry name" value="2Fe-2S ferredoxin-like"/>
    <property type="match status" value="1"/>
</dbReference>
<dbReference type="GO" id="GO:0004854">
    <property type="term" value="F:xanthine dehydrogenase activity"/>
    <property type="evidence" value="ECO:0007669"/>
    <property type="project" value="InterPro"/>
</dbReference>
<dbReference type="InterPro" id="IPR036010">
    <property type="entry name" value="2Fe-2S_ferredoxin-like_sf"/>
</dbReference>
<keyword evidence="1" id="KW-0001">2Fe-2S</keyword>
<evidence type="ECO:0000313" key="7">
    <source>
        <dbReference type="EMBL" id="CUO21466.1"/>
    </source>
</evidence>
<evidence type="ECO:0000256" key="1">
    <source>
        <dbReference type="ARBA" id="ARBA00022714"/>
    </source>
</evidence>
<dbReference type="GO" id="GO:0046872">
    <property type="term" value="F:metal ion binding"/>
    <property type="evidence" value="ECO:0007669"/>
    <property type="project" value="UniProtKB-KW"/>
</dbReference>
<dbReference type="PROSITE" id="PS51085">
    <property type="entry name" value="2FE2S_FER_2"/>
    <property type="match status" value="1"/>
</dbReference>
<evidence type="ECO:0000259" key="6">
    <source>
        <dbReference type="PROSITE" id="PS51085"/>
    </source>
</evidence>
<dbReference type="PANTHER" id="PTHR44379">
    <property type="entry name" value="OXIDOREDUCTASE WITH IRON-SULFUR SUBUNIT"/>
    <property type="match status" value="1"/>
</dbReference>
<dbReference type="RefSeq" id="WP_050641339.1">
    <property type="nucleotide sequence ID" value="NZ_CABKUE010000009.1"/>
</dbReference>
<evidence type="ECO:0000256" key="5">
    <source>
        <dbReference type="ARBA" id="ARBA00023014"/>
    </source>
</evidence>
<dbReference type="GO" id="GO:0006144">
    <property type="term" value="P:purine nucleobase metabolic process"/>
    <property type="evidence" value="ECO:0007669"/>
    <property type="project" value="InterPro"/>
</dbReference>
<evidence type="ECO:0000256" key="3">
    <source>
        <dbReference type="ARBA" id="ARBA00023002"/>
    </source>
</evidence>
<keyword evidence="5" id="KW-0411">Iron-sulfur</keyword>
<protein>
    <submittedName>
        <fullName evidence="7">Carbon monoxide dehydrogenase small chain</fullName>
        <ecNumber evidence="7">1.2.99.2</ecNumber>
    </submittedName>
</protein>
<evidence type="ECO:0000313" key="8">
    <source>
        <dbReference type="Proteomes" id="UP000095544"/>
    </source>
</evidence>
<keyword evidence="4" id="KW-0408">Iron</keyword>
<organism evidence="7 8">
    <name type="scientific">Faecalicatena contorta</name>
    <dbReference type="NCBI Taxonomy" id="39482"/>
    <lineage>
        <taxon>Bacteria</taxon>
        <taxon>Bacillati</taxon>
        <taxon>Bacillota</taxon>
        <taxon>Clostridia</taxon>
        <taxon>Lachnospirales</taxon>
        <taxon>Lachnospiraceae</taxon>
        <taxon>Faecalicatena</taxon>
    </lineage>
</organism>
<proteinExistence type="predicted"/>
<gene>
    <name evidence="7" type="primary">cutS_1</name>
    <name evidence="7" type="ORF">ERS852491_01584</name>
</gene>
<dbReference type="EMBL" id="CYZU01000011">
    <property type="protein sequence ID" value="CUO21466.1"/>
    <property type="molecule type" value="Genomic_DNA"/>
</dbReference>
<dbReference type="InterPro" id="IPR012675">
    <property type="entry name" value="Beta-grasp_dom_sf"/>
</dbReference>